<evidence type="ECO:0000313" key="2">
    <source>
        <dbReference type="Proteomes" id="UP000789920"/>
    </source>
</evidence>
<proteinExistence type="predicted"/>
<name>A0ACA9NNU3_9GLOM</name>
<protein>
    <submittedName>
        <fullName evidence="1">35752_t:CDS:1</fullName>
    </submittedName>
</protein>
<keyword evidence="2" id="KW-1185">Reference proteome</keyword>
<dbReference type="EMBL" id="CAJVQC010015376">
    <property type="protein sequence ID" value="CAG8666472.1"/>
    <property type="molecule type" value="Genomic_DNA"/>
</dbReference>
<gene>
    <name evidence="1" type="ORF">RPERSI_LOCUS8493</name>
</gene>
<organism evidence="1 2">
    <name type="scientific">Racocetra persica</name>
    <dbReference type="NCBI Taxonomy" id="160502"/>
    <lineage>
        <taxon>Eukaryota</taxon>
        <taxon>Fungi</taxon>
        <taxon>Fungi incertae sedis</taxon>
        <taxon>Mucoromycota</taxon>
        <taxon>Glomeromycotina</taxon>
        <taxon>Glomeromycetes</taxon>
        <taxon>Diversisporales</taxon>
        <taxon>Gigasporaceae</taxon>
        <taxon>Racocetra</taxon>
    </lineage>
</organism>
<sequence length="72" mass="8354">NMLTLLKPIEAVTKLLSALSYPTIEYWAIIDEPSVVSAVFDPHTKFQIFNKEKATITKKIVQKIMSQYIYEY</sequence>
<evidence type="ECO:0000313" key="1">
    <source>
        <dbReference type="EMBL" id="CAG8666472.1"/>
    </source>
</evidence>
<reference evidence="1" key="1">
    <citation type="submission" date="2021-06" db="EMBL/GenBank/DDBJ databases">
        <authorList>
            <person name="Kallberg Y."/>
            <person name="Tangrot J."/>
            <person name="Rosling A."/>
        </authorList>
    </citation>
    <scope>NUCLEOTIDE SEQUENCE</scope>
    <source>
        <strain evidence="1">MA461A</strain>
    </source>
</reference>
<comment type="caution">
    <text evidence="1">The sequence shown here is derived from an EMBL/GenBank/DDBJ whole genome shotgun (WGS) entry which is preliminary data.</text>
</comment>
<feature type="non-terminal residue" evidence="1">
    <location>
        <position position="1"/>
    </location>
</feature>
<dbReference type="Proteomes" id="UP000789920">
    <property type="component" value="Unassembled WGS sequence"/>
</dbReference>
<accession>A0ACA9NNU3</accession>